<proteinExistence type="predicted"/>
<protein>
    <submittedName>
        <fullName evidence="2">Uncharacterized protein</fullName>
    </submittedName>
</protein>
<name>A0ABY7A4Z7_9PSED</name>
<feature type="transmembrane region" description="Helical" evidence="1">
    <location>
        <begin position="36"/>
        <end position="53"/>
    </location>
</feature>
<keyword evidence="1" id="KW-0472">Membrane</keyword>
<organism evidence="2 3">
    <name type="scientific">Pseudomonas triclosanedens</name>
    <dbReference type="NCBI Taxonomy" id="2961893"/>
    <lineage>
        <taxon>Bacteria</taxon>
        <taxon>Pseudomonadati</taxon>
        <taxon>Pseudomonadota</taxon>
        <taxon>Gammaproteobacteria</taxon>
        <taxon>Pseudomonadales</taxon>
        <taxon>Pseudomonadaceae</taxon>
        <taxon>Pseudomonas</taxon>
    </lineage>
</organism>
<accession>A0ABY7A4Z7</accession>
<dbReference type="EMBL" id="CP113432">
    <property type="protein sequence ID" value="WAI52302.1"/>
    <property type="molecule type" value="Genomic_DNA"/>
</dbReference>
<evidence type="ECO:0000256" key="1">
    <source>
        <dbReference type="SAM" id="Phobius"/>
    </source>
</evidence>
<keyword evidence="1" id="KW-1133">Transmembrane helix</keyword>
<reference evidence="2" key="1">
    <citation type="submission" date="2022-11" db="EMBL/GenBank/DDBJ databases">
        <title>Pseudomonas triclosanedens sp. nov., a triclosan degrader isolated from activated sludge.</title>
        <authorList>
            <person name="Yin Y."/>
            <person name="Lu Z."/>
        </authorList>
    </citation>
    <scope>NUCLEOTIDE SEQUENCE</scope>
    <source>
        <strain evidence="2">ZM23</strain>
    </source>
</reference>
<evidence type="ECO:0000313" key="3">
    <source>
        <dbReference type="Proteomes" id="UP001163624"/>
    </source>
</evidence>
<sequence>MGKQARSAADDDFGAREYPFPEQIEGQRRAWRLERISLYGLVAIVLLAVAGVFSSGPLSSAKQASDGGRLEVEYERFERLGASSRLHIKLRGNPGAEARLRLNGDLLSGHDVQSLQPELPARSWEGGLELLGRLDERGELHLYLALLATQPGLLTHRIFYADAQLEFQQLVYP</sequence>
<gene>
    <name evidence="2" type="ORF">OU419_13950</name>
</gene>
<keyword evidence="1" id="KW-0812">Transmembrane</keyword>
<dbReference type="Proteomes" id="UP001163624">
    <property type="component" value="Chromosome"/>
</dbReference>
<evidence type="ECO:0000313" key="2">
    <source>
        <dbReference type="EMBL" id="WAI52302.1"/>
    </source>
</evidence>
<dbReference type="RefSeq" id="WP_254474207.1">
    <property type="nucleotide sequence ID" value="NZ_CP113432.1"/>
</dbReference>
<keyword evidence="3" id="KW-1185">Reference proteome</keyword>